<evidence type="ECO:0000313" key="2">
    <source>
        <dbReference type="Proteomes" id="UP000494205"/>
    </source>
</evidence>
<organism evidence="1 2">
    <name type="scientific">Paraburkholderia rhynchosiae</name>
    <dbReference type="NCBI Taxonomy" id="487049"/>
    <lineage>
        <taxon>Bacteria</taxon>
        <taxon>Pseudomonadati</taxon>
        <taxon>Pseudomonadota</taxon>
        <taxon>Betaproteobacteria</taxon>
        <taxon>Burkholderiales</taxon>
        <taxon>Burkholderiaceae</taxon>
        <taxon>Paraburkholderia</taxon>
    </lineage>
</organism>
<dbReference type="GO" id="GO:0005524">
    <property type="term" value="F:ATP binding"/>
    <property type="evidence" value="ECO:0007669"/>
    <property type="project" value="InterPro"/>
</dbReference>
<dbReference type="Proteomes" id="UP000494205">
    <property type="component" value="Unassembled WGS sequence"/>
</dbReference>
<dbReference type="AlphaFoldDB" id="A0A6J5C1X7"/>
<dbReference type="InterPro" id="IPR027413">
    <property type="entry name" value="GROEL-like_equatorial_sf"/>
</dbReference>
<dbReference type="GO" id="GO:0006457">
    <property type="term" value="P:protein folding"/>
    <property type="evidence" value="ECO:0007669"/>
    <property type="project" value="InterPro"/>
</dbReference>
<evidence type="ECO:0000313" key="1">
    <source>
        <dbReference type="EMBL" id="CAB3724753.1"/>
    </source>
</evidence>
<protein>
    <submittedName>
        <fullName evidence="1">60 kDa chaperonin</fullName>
    </submittedName>
</protein>
<reference evidence="1 2" key="1">
    <citation type="submission" date="2020-04" db="EMBL/GenBank/DDBJ databases">
        <authorList>
            <person name="De Canck E."/>
        </authorList>
    </citation>
    <scope>NUCLEOTIDE SEQUENCE [LARGE SCALE GENOMIC DNA]</scope>
    <source>
        <strain evidence="1 2">LMG 27174</strain>
    </source>
</reference>
<accession>A0A6J5C1X7</accession>
<gene>
    <name evidence="1" type="primary">groL_2</name>
    <name evidence="1" type="ORF">LMG27174_05267</name>
</gene>
<dbReference type="InterPro" id="IPR018370">
    <property type="entry name" value="Chaperonin_Cpn60_CS"/>
</dbReference>
<dbReference type="Gene3D" id="1.10.560.10">
    <property type="entry name" value="GroEL-like equatorial domain"/>
    <property type="match status" value="1"/>
</dbReference>
<proteinExistence type="predicted"/>
<name>A0A6J5C1X7_9BURK</name>
<dbReference type="PROSITE" id="PS00296">
    <property type="entry name" value="CHAPERONINS_CPN60"/>
    <property type="match status" value="1"/>
</dbReference>
<sequence length="56" mass="5703">MNDRVDDALHGTRAAVQESIVPGGGMALISVKQAIGGPGGVNADQDADIKMRAART</sequence>
<dbReference type="EMBL" id="CADIJZ010000022">
    <property type="protein sequence ID" value="CAB3724753.1"/>
    <property type="molecule type" value="Genomic_DNA"/>
</dbReference>